<sequence length="470" mass="51527">MLDVETNKAGGSFFLSPESTITSQGSKIFRPPPRTLLLTSSTSSSRSHYNRGIANDGCRKRVRHSYDSDPTANTPIGTPLREWAEVPSMTSSACFSSAPSPAPLANTKYQLAGGLDTPGTMIEAKYEDGDKGREGSHDEQDLRPSRLRVTVQGSQDSYFPETPRTLVGNSPLDRKRKHPSDRPGWTRSIVNTVGGIAWKGINFCFTTAFGGFHAGGGAGYDMSATTPTVVGNNDWAKLDEKNDVFHQSYERQEYHHATPIPGQFPEDDPFDESIAKVDAVKGECSSHMGEPWVLVPEEGDAGSFTHRQMQRGPKPTGVEHRRTGSQASIAGMRSKSAAHPQSRQMSIGGSPSVQPTRNASYASPRSLRKASHAESTHRRSPSPTKSRVSLATASPRRATAPKPHTSGTLTPTSPHVQKFEKSMRAKERKEDEDIKRLNKQLRDMIREGREALGTRIEVEDNEDSEDDEEE</sequence>
<comment type="caution">
    <text evidence="2">The sequence shown here is derived from an EMBL/GenBank/DDBJ whole genome shotgun (WGS) entry which is preliminary data.</text>
</comment>
<evidence type="ECO:0000313" key="2">
    <source>
        <dbReference type="EMBL" id="KKY24137.1"/>
    </source>
</evidence>
<evidence type="ECO:0000256" key="1">
    <source>
        <dbReference type="SAM" id="MobiDB-lite"/>
    </source>
</evidence>
<feature type="region of interest" description="Disordered" evidence="1">
    <location>
        <begin position="153"/>
        <end position="184"/>
    </location>
</feature>
<keyword evidence="3" id="KW-1185">Reference proteome</keyword>
<feature type="compositionally biased region" description="Acidic residues" evidence="1">
    <location>
        <begin position="459"/>
        <end position="470"/>
    </location>
</feature>
<protein>
    <submittedName>
        <fullName evidence="2">Uncharacterized protein</fullName>
    </submittedName>
</protein>
<gene>
    <name evidence="2" type="ORF">UCRPC4_g02603</name>
</gene>
<dbReference type="EMBL" id="LCWF01000063">
    <property type="protein sequence ID" value="KKY24137.1"/>
    <property type="molecule type" value="Genomic_DNA"/>
</dbReference>
<reference evidence="2 3" key="2">
    <citation type="submission" date="2015-05" db="EMBL/GenBank/DDBJ databases">
        <authorList>
            <person name="Morales-Cruz A."/>
            <person name="Amrine K.C."/>
            <person name="Cantu D."/>
        </authorList>
    </citation>
    <scope>NUCLEOTIDE SEQUENCE [LARGE SCALE GENOMIC DNA]</scope>
    <source>
        <strain evidence="2">UCRPC4</strain>
    </source>
</reference>
<feature type="compositionally biased region" description="Polar residues" evidence="1">
    <location>
        <begin position="339"/>
        <end position="363"/>
    </location>
</feature>
<feature type="compositionally biased region" description="Polar residues" evidence="1">
    <location>
        <begin position="405"/>
        <end position="415"/>
    </location>
</feature>
<proteinExistence type="predicted"/>
<accession>A0A0G2EMZ0</accession>
<dbReference type="AlphaFoldDB" id="A0A0G2EMZ0"/>
<feature type="compositionally biased region" description="Basic and acidic residues" evidence="1">
    <location>
        <begin position="417"/>
        <end position="458"/>
    </location>
</feature>
<feature type="region of interest" description="Disordered" evidence="1">
    <location>
        <begin position="303"/>
        <end position="470"/>
    </location>
</feature>
<feature type="compositionally biased region" description="Polar residues" evidence="1">
    <location>
        <begin position="381"/>
        <end position="392"/>
    </location>
</feature>
<dbReference type="OrthoDB" id="5138418at2759"/>
<reference evidence="2 3" key="1">
    <citation type="submission" date="2015-05" db="EMBL/GenBank/DDBJ databases">
        <title>Distinctive expansion of gene families associated with plant cell wall degradation and secondary metabolism in the genomes of grapevine trunk pathogens.</title>
        <authorList>
            <person name="Lawrence D.P."/>
            <person name="Travadon R."/>
            <person name="Rolshausen P.E."/>
            <person name="Baumgartner K."/>
        </authorList>
    </citation>
    <scope>NUCLEOTIDE SEQUENCE [LARGE SCALE GENOMIC DNA]</scope>
    <source>
        <strain evidence="2">UCRPC4</strain>
    </source>
</reference>
<evidence type="ECO:0000313" key="3">
    <source>
        <dbReference type="Proteomes" id="UP000053317"/>
    </source>
</evidence>
<dbReference type="Proteomes" id="UP000053317">
    <property type="component" value="Unassembled WGS sequence"/>
</dbReference>
<name>A0A0G2EMZ0_PHACM</name>
<organism evidence="2 3">
    <name type="scientific">Phaeomoniella chlamydospora</name>
    <name type="common">Phaeoacremonium chlamydosporum</name>
    <dbReference type="NCBI Taxonomy" id="158046"/>
    <lineage>
        <taxon>Eukaryota</taxon>
        <taxon>Fungi</taxon>
        <taxon>Dikarya</taxon>
        <taxon>Ascomycota</taxon>
        <taxon>Pezizomycotina</taxon>
        <taxon>Eurotiomycetes</taxon>
        <taxon>Chaetothyriomycetidae</taxon>
        <taxon>Phaeomoniellales</taxon>
        <taxon>Phaeomoniellaceae</taxon>
        <taxon>Phaeomoniella</taxon>
    </lineage>
</organism>